<proteinExistence type="predicted"/>
<dbReference type="Proteomes" id="UP001359559">
    <property type="component" value="Unassembled WGS sequence"/>
</dbReference>
<reference evidence="2 3" key="1">
    <citation type="submission" date="2024-01" db="EMBL/GenBank/DDBJ databases">
        <title>The genomes of 5 underutilized Papilionoideae crops provide insights into root nodulation and disease resistance.</title>
        <authorList>
            <person name="Yuan L."/>
        </authorList>
    </citation>
    <scope>NUCLEOTIDE SEQUENCE [LARGE SCALE GENOMIC DNA]</scope>
    <source>
        <strain evidence="2">LY-2023</strain>
        <tissue evidence="2">Leaf</tissue>
    </source>
</reference>
<feature type="transmembrane region" description="Helical" evidence="1">
    <location>
        <begin position="122"/>
        <end position="143"/>
    </location>
</feature>
<comment type="caution">
    <text evidence="2">The sequence shown here is derived from an EMBL/GenBank/DDBJ whole genome shotgun (WGS) entry which is preliminary data.</text>
</comment>
<keyword evidence="1" id="KW-0472">Membrane</keyword>
<organism evidence="2 3">
    <name type="scientific">Clitoria ternatea</name>
    <name type="common">Butterfly pea</name>
    <dbReference type="NCBI Taxonomy" id="43366"/>
    <lineage>
        <taxon>Eukaryota</taxon>
        <taxon>Viridiplantae</taxon>
        <taxon>Streptophyta</taxon>
        <taxon>Embryophyta</taxon>
        <taxon>Tracheophyta</taxon>
        <taxon>Spermatophyta</taxon>
        <taxon>Magnoliopsida</taxon>
        <taxon>eudicotyledons</taxon>
        <taxon>Gunneridae</taxon>
        <taxon>Pentapetalae</taxon>
        <taxon>rosids</taxon>
        <taxon>fabids</taxon>
        <taxon>Fabales</taxon>
        <taxon>Fabaceae</taxon>
        <taxon>Papilionoideae</taxon>
        <taxon>50 kb inversion clade</taxon>
        <taxon>NPAAA clade</taxon>
        <taxon>indigoferoid/millettioid clade</taxon>
        <taxon>Phaseoleae</taxon>
        <taxon>Clitoria</taxon>
    </lineage>
</organism>
<keyword evidence="1" id="KW-1133">Transmembrane helix</keyword>
<evidence type="ECO:0000313" key="2">
    <source>
        <dbReference type="EMBL" id="KAK7280744.1"/>
    </source>
</evidence>
<keyword evidence="3" id="KW-1185">Reference proteome</keyword>
<gene>
    <name evidence="2" type="ORF">RJT34_25811</name>
</gene>
<sequence>MPRATAKWRSGCYGTMLTLIHIQQLMLINEKFEDVVRRVVLKVNKWIWKLVVLEKLRASVWTIMHEALLTKDTRYVIQDIQELIARAWNLNFISIPRKANLNLDILAKIGCLDGHNSEEITLLLFFFPFVIIYLYSFSASGFVTDVFHYWGTFNSQRNRRRKNLEA</sequence>
<dbReference type="AlphaFoldDB" id="A0AAN9FT25"/>
<keyword evidence="1" id="KW-0812">Transmembrane</keyword>
<name>A0AAN9FT25_CLITE</name>
<evidence type="ECO:0000256" key="1">
    <source>
        <dbReference type="SAM" id="Phobius"/>
    </source>
</evidence>
<evidence type="ECO:0000313" key="3">
    <source>
        <dbReference type="Proteomes" id="UP001359559"/>
    </source>
</evidence>
<dbReference type="EMBL" id="JAYKXN010000006">
    <property type="protein sequence ID" value="KAK7280744.1"/>
    <property type="molecule type" value="Genomic_DNA"/>
</dbReference>
<accession>A0AAN9FT25</accession>
<protein>
    <submittedName>
        <fullName evidence="2">Uncharacterized protein</fullName>
    </submittedName>
</protein>